<protein>
    <submittedName>
        <fullName evidence="1">Uncharacterized protein</fullName>
    </submittedName>
</protein>
<sequence length="79" mass="9125">MLFDKTVLNFNDFVSQLAHQLVFNEHTMKRSLRSNTISDGNEETAHTLKAFCDLPQYAEARTTVICWCLWPKIPTPVLQ</sequence>
<gene>
    <name evidence="1" type="ORF">L914_05949</name>
</gene>
<accession>W2NPN7</accession>
<organism evidence="1">
    <name type="scientific">Phytophthora nicotianae</name>
    <name type="common">Potato buckeye rot agent</name>
    <name type="synonym">Phytophthora parasitica</name>
    <dbReference type="NCBI Taxonomy" id="4792"/>
    <lineage>
        <taxon>Eukaryota</taxon>
        <taxon>Sar</taxon>
        <taxon>Stramenopiles</taxon>
        <taxon>Oomycota</taxon>
        <taxon>Peronosporomycetes</taxon>
        <taxon>Peronosporales</taxon>
        <taxon>Peronosporaceae</taxon>
        <taxon>Phytophthora</taxon>
    </lineage>
</organism>
<dbReference type="Proteomes" id="UP000054532">
    <property type="component" value="Unassembled WGS sequence"/>
</dbReference>
<name>W2NPN7_PHYNI</name>
<reference evidence="1" key="1">
    <citation type="submission" date="2013-11" db="EMBL/GenBank/DDBJ databases">
        <title>The Genome Sequence of Phytophthora parasitica IAC_01/95.</title>
        <authorList>
            <consortium name="The Broad Institute Genomics Platform"/>
            <person name="Russ C."/>
            <person name="Tyler B."/>
            <person name="Panabieres F."/>
            <person name="Shan W."/>
            <person name="Tripathy S."/>
            <person name="Grunwald N."/>
            <person name="Machado M."/>
            <person name="Johnson C.S."/>
            <person name="Arredondo F."/>
            <person name="Hong C."/>
            <person name="Coffey M."/>
            <person name="Young S.K."/>
            <person name="Zeng Q."/>
            <person name="Gargeya S."/>
            <person name="Fitzgerald M."/>
            <person name="Abouelleil A."/>
            <person name="Alvarado L."/>
            <person name="Chapman S.B."/>
            <person name="Gainer-Dewar J."/>
            <person name="Goldberg J."/>
            <person name="Griggs A."/>
            <person name="Gujja S."/>
            <person name="Hansen M."/>
            <person name="Howarth C."/>
            <person name="Imamovic A."/>
            <person name="Ireland A."/>
            <person name="Larimer J."/>
            <person name="McCowan C."/>
            <person name="Murphy C."/>
            <person name="Pearson M."/>
            <person name="Poon T.W."/>
            <person name="Priest M."/>
            <person name="Roberts A."/>
            <person name="Saif S."/>
            <person name="Shea T."/>
            <person name="Sykes S."/>
            <person name="Wortman J."/>
            <person name="Nusbaum C."/>
            <person name="Birren B."/>
        </authorList>
    </citation>
    <scope>NUCLEOTIDE SEQUENCE [LARGE SCALE GENOMIC DNA]</scope>
    <source>
        <strain evidence="1">IAC_01/95</strain>
    </source>
</reference>
<proteinExistence type="predicted"/>
<evidence type="ECO:0000313" key="1">
    <source>
        <dbReference type="EMBL" id="ETM49898.1"/>
    </source>
</evidence>
<dbReference type="EMBL" id="KI692101">
    <property type="protein sequence ID" value="ETM49898.1"/>
    <property type="molecule type" value="Genomic_DNA"/>
</dbReference>
<dbReference type="AlphaFoldDB" id="W2NPN7"/>